<proteinExistence type="predicted"/>
<dbReference type="KEGG" id="btho:Btheta7330_03971"/>
<dbReference type="Proteomes" id="UP000095541">
    <property type="component" value="Unassembled WGS sequence"/>
</dbReference>
<name>A0A0N7IAP9_BACT4</name>
<gene>
    <name evidence="1" type="ORF">ERS852557_02347</name>
</gene>
<evidence type="ECO:0000313" key="1">
    <source>
        <dbReference type="EMBL" id="CUP98429.1"/>
    </source>
</evidence>
<sequence length="41" mass="4808">MWFMSNLQTSIYGIAPVVNATEVNAFITYYKLKKVNRHEKT</sequence>
<organism evidence="1 2">
    <name type="scientific">Bacteroides thetaiotaomicron</name>
    <dbReference type="NCBI Taxonomy" id="818"/>
    <lineage>
        <taxon>Bacteria</taxon>
        <taxon>Pseudomonadati</taxon>
        <taxon>Bacteroidota</taxon>
        <taxon>Bacteroidia</taxon>
        <taxon>Bacteroidales</taxon>
        <taxon>Bacteroidaceae</taxon>
        <taxon>Bacteroides</taxon>
    </lineage>
</organism>
<evidence type="ECO:0000313" key="2">
    <source>
        <dbReference type="Proteomes" id="UP000095541"/>
    </source>
</evidence>
<dbReference type="AlphaFoldDB" id="A0A0N7IAP9"/>
<accession>A0A0N7IAP9</accession>
<dbReference type="PATRIC" id="fig|818.23.peg.4086"/>
<dbReference type="EMBL" id="CZBI01000003">
    <property type="protein sequence ID" value="CUP98429.1"/>
    <property type="molecule type" value="Genomic_DNA"/>
</dbReference>
<protein>
    <submittedName>
        <fullName evidence="1">Uncharacterized protein</fullName>
    </submittedName>
</protein>
<reference evidence="1 2" key="1">
    <citation type="submission" date="2015-09" db="EMBL/GenBank/DDBJ databases">
        <authorList>
            <consortium name="Pathogen Informatics"/>
        </authorList>
    </citation>
    <scope>NUCLEOTIDE SEQUENCE [LARGE SCALE GENOMIC DNA]</scope>
    <source>
        <strain evidence="1 2">2789STDY5834945</strain>
    </source>
</reference>